<keyword evidence="2" id="KW-1133">Transmembrane helix</keyword>
<keyword evidence="2" id="KW-0472">Membrane</keyword>
<gene>
    <name evidence="3" type="ORF">EF294_01850</name>
</gene>
<sequence length="151" mass="17595">MVDTNRRTATSRGSQDTSTRSGSGRDGDRPHGLQYIKYHYGAKLPDSMRDWVFHDLTGPYATLRMVAWWAVPCVIILVPMLFVPADWLIRANMTVPILIPYIFFSVALNRVYRRYRLSQHGFDPDLVSRREKERNADVYAEYHRKYRGAGR</sequence>
<dbReference type="AlphaFoldDB" id="A0A3N4H607"/>
<evidence type="ECO:0008006" key="5">
    <source>
        <dbReference type="Google" id="ProtNLM"/>
    </source>
</evidence>
<dbReference type="RefSeq" id="WP_123925292.1">
    <property type="nucleotide sequence ID" value="NZ_JBPSDP010000002.1"/>
</dbReference>
<feature type="region of interest" description="Disordered" evidence="1">
    <location>
        <begin position="1"/>
        <end position="30"/>
    </location>
</feature>
<dbReference type="EMBL" id="RKMH01000001">
    <property type="protein sequence ID" value="RPA66330.1"/>
    <property type="molecule type" value="Genomic_DNA"/>
</dbReference>
<name>A0A3N4H607_9ACTN</name>
<keyword evidence="4" id="KW-1185">Reference proteome</keyword>
<reference evidence="3 4" key="1">
    <citation type="submission" date="2018-11" db="EMBL/GenBank/DDBJ databases">
        <title>Draft genome sequence of Gordonia sp. RS15-1S isolated from rice stems.</title>
        <authorList>
            <person name="Muangham S."/>
        </authorList>
    </citation>
    <scope>NUCLEOTIDE SEQUENCE [LARGE SCALE GENOMIC DNA]</scope>
    <source>
        <strain evidence="3 4">RS15-1S</strain>
    </source>
</reference>
<feature type="transmembrane region" description="Helical" evidence="2">
    <location>
        <begin position="91"/>
        <end position="112"/>
    </location>
</feature>
<proteinExistence type="predicted"/>
<comment type="caution">
    <text evidence="3">The sequence shown here is derived from an EMBL/GenBank/DDBJ whole genome shotgun (WGS) entry which is preliminary data.</text>
</comment>
<accession>A0A3N4H607</accession>
<dbReference type="Proteomes" id="UP000267536">
    <property type="component" value="Unassembled WGS sequence"/>
</dbReference>
<feature type="compositionally biased region" description="Polar residues" evidence="1">
    <location>
        <begin position="7"/>
        <end position="22"/>
    </location>
</feature>
<organism evidence="3 4">
    <name type="scientific">Gordonia oryzae</name>
    <dbReference type="NCBI Taxonomy" id="2487349"/>
    <lineage>
        <taxon>Bacteria</taxon>
        <taxon>Bacillati</taxon>
        <taxon>Actinomycetota</taxon>
        <taxon>Actinomycetes</taxon>
        <taxon>Mycobacteriales</taxon>
        <taxon>Gordoniaceae</taxon>
        <taxon>Gordonia</taxon>
    </lineage>
</organism>
<protein>
    <recommendedName>
        <fullName evidence="5">DUF5313 domain-containing protein</fullName>
    </recommendedName>
</protein>
<evidence type="ECO:0000256" key="1">
    <source>
        <dbReference type="SAM" id="MobiDB-lite"/>
    </source>
</evidence>
<evidence type="ECO:0000256" key="2">
    <source>
        <dbReference type="SAM" id="Phobius"/>
    </source>
</evidence>
<evidence type="ECO:0000313" key="3">
    <source>
        <dbReference type="EMBL" id="RPA66330.1"/>
    </source>
</evidence>
<evidence type="ECO:0000313" key="4">
    <source>
        <dbReference type="Proteomes" id="UP000267536"/>
    </source>
</evidence>
<dbReference type="OrthoDB" id="5195204at2"/>
<dbReference type="Pfam" id="PF17240">
    <property type="entry name" value="DUF5313"/>
    <property type="match status" value="1"/>
</dbReference>
<feature type="transmembrane region" description="Helical" evidence="2">
    <location>
        <begin position="66"/>
        <end position="85"/>
    </location>
</feature>
<keyword evidence="2" id="KW-0812">Transmembrane</keyword>
<dbReference type="InterPro" id="IPR035197">
    <property type="entry name" value="DUF5313"/>
</dbReference>